<feature type="region of interest" description="Disordered" evidence="5">
    <location>
        <begin position="357"/>
        <end position="378"/>
    </location>
</feature>
<protein>
    <submittedName>
        <fullName evidence="7">Homogentisate 1,2-dioxygenase</fullName>
    </submittedName>
</protein>
<dbReference type="InterPro" id="IPR005708">
    <property type="entry name" value="Homogentis_dOase"/>
</dbReference>
<feature type="region of interest" description="Disordered" evidence="5">
    <location>
        <begin position="1"/>
        <end position="20"/>
    </location>
</feature>
<dbReference type="InterPro" id="IPR046451">
    <property type="entry name" value="HgmA_C"/>
</dbReference>
<feature type="binding site" evidence="4">
    <location>
        <position position="339"/>
    </location>
    <ligand>
        <name>Fe cation</name>
        <dbReference type="ChEBI" id="CHEBI:24875"/>
    </ligand>
</feature>
<dbReference type="STRING" id="1122622.GCA_000421185_00816"/>
<keyword evidence="4" id="KW-0408">Iron</keyword>
<name>A0A285VM94_9MICO</name>
<feature type="binding site" evidence="4">
    <location>
        <position position="370"/>
    </location>
    <ligand>
        <name>Fe cation</name>
        <dbReference type="ChEBI" id="CHEBI:24875"/>
    </ligand>
</feature>
<dbReference type="GO" id="GO:0004411">
    <property type="term" value="F:homogentisate 1,2-dioxygenase activity"/>
    <property type="evidence" value="ECO:0007669"/>
    <property type="project" value="InterPro"/>
</dbReference>
<reference evidence="8" key="1">
    <citation type="submission" date="2017-08" db="EMBL/GenBank/DDBJ databases">
        <authorList>
            <person name="Varghese N."/>
            <person name="Submissions S."/>
        </authorList>
    </citation>
    <scope>NUCLEOTIDE SEQUENCE [LARGE SCALE GENOMIC DNA]</scope>
    <source>
        <strain evidence="8">USBA17B2</strain>
    </source>
</reference>
<keyword evidence="7" id="KW-0223">Dioxygenase</keyword>
<dbReference type="GO" id="GO:0006559">
    <property type="term" value="P:L-phenylalanine catabolic process"/>
    <property type="evidence" value="ECO:0007669"/>
    <property type="project" value="InterPro"/>
</dbReference>
<evidence type="ECO:0000256" key="5">
    <source>
        <dbReference type="SAM" id="MobiDB-lite"/>
    </source>
</evidence>
<feature type="domain" description="Homogentisate 1,2-dioxygenase C-terminal" evidence="6">
    <location>
        <begin position="314"/>
        <end position="383"/>
    </location>
</feature>
<feature type="active site" description="Proton acceptor" evidence="3">
    <location>
        <position position="295"/>
    </location>
</feature>
<dbReference type="AlphaFoldDB" id="A0A285VM94"/>
<evidence type="ECO:0000313" key="8">
    <source>
        <dbReference type="Proteomes" id="UP000219688"/>
    </source>
</evidence>
<feature type="compositionally biased region" description="Low complexity" evidence="5">
    <location>
        <begin position="359"/>
        <end position="376"/>
    </location>
</feature>
<dbReference type="Proteomes" id="UP000219688">
    <property type="component" value="Unassembled WGS sequence"/>
</dbReference>
<dbReference type="GO" id="GO:0005737">
    <property type="term" value="C:cytoplasm"/>
    <property type="evidence" value="ECO:0007669"/>
    <property type="project" value="TreeGrafter"/>
</dbReference>
<dbReference type="PANTHER" id="PTHR11056">
    <property type="entry name" value="HOMOGENTISATE 1,2-DIOXYGENASE"/>
    <property type="match status" value="1"/>
</dbReference>
<comment type="cofactor">
    <cofactor evidence="1 4">
        <name>Fe cation</name>
        <dbReference type="ChEBI" id="CHEBI:24875"/>
    </cofactor>
</comment>
<dbReference type="InterPro" id="IPR011051">
    <property type="entry name" value="RmlC_Cupin_sf"/>
</dbReference>
<proteinExistence type="inferred from homology"/>
<dbReference type="SUPFAM" id="SSF51182">
    <property type="entry name" value="RmlC-like cupins"/>
    <property type="match status" value="1"/>
</dbReference>
<keyword evidence="8" id="KW-1185">Reference proteome</keyword>
<dbReference type="GO" id="GO:0006570">
    <property type="term" value="P:tyrosine metabolic process"/>
    <property type="evidence" value="ECO:0007669"/>
    <property type="project" value="InterPro"/>
</dbReference>
<dbReference type="CDD" id="cd02208">
    <property type="entry name" value="cupin_RmlC-like"/>
    <property type="match status" value="1"/>
</dbReference>
<organism evidence="7 8">
    <name type="scientific">Ornithinimicrobium cerasi</name>
    <dbReference type="NCBI Taxonomy" id="2248773"/>
    <lineage>
        <taxon>Bacteria</taxon>
        <taxon>Bacillati</taxon>
        <taxon>Actinomycetota</taxon>
        <taxon>Actinomycetes</taxon>
        <taxon>Micrococcales</taxon>
        <taxon>Ornithinimicrobiaceae</taxon>
        <taxon>Ornithinimicrobium</taxon>
    </lineage>
</organism>
<accession>A0A285VM94</accession>
<feature type="binding site" evidence="4">
    <location>
        <position position="370"/>
    </location>
    <ligand>
        <name>homogentisate</name>
        <dbReference type="ChEBI" id="CHEBI:16169"/>
    </ligand>
</feature>
<feature type="binding site" evidence="4">
    <location>
        <position position="348"/>
    </location>
    <ligand>
        <name>homogentisate</name>
        <dbReference type="ChEBI" id="CHEBI:16169"/>
    </ligand>
</feature>
<feature type="region of interest" description="Disordered" evidence="5">
    <location>
        <begin position="417"/>
        <end position="439"/>
    </location>
</feature>
<sequence>MAHYRSMGNVPPKRHTQHRDERGELYSEELMGEEGFSSDSSLLYHRNIPSAIADARVWDLGDMSTVPNHPLLPRHLRLHDLFVASRGQDGNPVLEQGVDVVTGRRLVLGNGDVRLLYVVADTPSPWYRNAIGDECVYVERGGARVETIFGAFEVGRGDYLIVPRATTHRWLPRVAGQEGYVEPLRAYCIEANSHIGPPKRYLSKFGQLLEHAPYCERDLRGPDGPLLAEDVGADREESTEVWIKHRGGGERSTGGLVGTVYTYPYHPLDVVGWDGCLYPYAFNIADFEPITGRVHQPPPVHQVFEAWNFVVCNFVPRKVDYHPLAIPVPYYHSNVDSDEIMFYVDGDYEARKGSGIGRGSISVHPGGHAHGPQPGASEASIGVEYFDETAVMVDTFRPLELGEGGRAVDDGRYAGSWGRGLAAGPEEDRPGGDEVFTTS</sequence>
<gene>
    <name evidence="7" type="ORF">SAMN05421879_104259</name>
</gene>
<dbReference type="Pfam" id="PF04209">
    <property type="entry name" value="HgmA_C"/>
    <property type="match status" value="1"/>
</dbReference>
<evidence type="ECO:0000256" key="1">
    <source>
        <dbReference type="ARBA" id="ARBA00001962"/>
    </source>
</evidence>
<dbReference type="PANTHER" id="PTHR11056:SF0">
    <property type="entry name" value="HOMOGENTISATE 1,2-DIOXYGENASE"/>
    <property type="match status" value="1"/>
</dbReference>
<keyword evidence="7" id="KW-0560">Oxidoreductase</keyword>
<evidence type="ECO:0000256" key="4">
    <source>
        <dbReference type="PIRSR" id="PIRSR605708-2"/>
    </source>
</evidence>
<evidence type="ECO:0000256" key="3">
    <source>
        <dbReference type="PIRSR" id="PIRSR605708-1"/>
    </source>
</evidence>
<dbReference type="RefSeq" id="WP_097187882.1">
    <property type="nucleotide sequence ID" value="NZ_OBQK01000004.1"/>
</dbReference>
<evidence type="ECO:0000259" key="6">
    <source>
        <dbReference type="Pfam" id="PF04209"/>
    </source>
</evidence>
<feature type="binding site" evidence="4">
    <location>
        <position position="332"/>
    </location>
    <ligand>
        <name>Fe cation</name>
        <dbReference type="ChEBI" id="CHEBI:24875"/>
    </ligand>
</feature>
<dbReference type="EMBL" id="OBQK01000004">
    <property type="protein sequence ID" value="SOC55200.1"/>
    <property type="molecule type" value="Genomic_DNA"/>
</dbReference>
<dbReference type="Gene3D" id="2.60.120.10">
    <property type="entry name" value="Jelly Rolls"/>
    <property type="match status" value="2"/>
</dbReference>
<keyword evidence="4" id="KW-0479">Metal-binding</keyword>
<evidence type="ECO:0000313" key="7">
    <source>
        <dbReference type="EMBL" id="SOC55200.1"/>
    </source>
</evidence>
<evidence type="ECO:0000256" key="2">
    <source>
        <dbReference type="ARBA" id="ARBA00007757"/>
    </source>
</evidence>
<dbReference type="GO" id="GO:0046872">
    <property type="term" value="F:metal ion binding"/>
    <property type="evidence" value="ECO:0007669"/>
    <property type="project" value="UniProtKB-KW"/>
</dbReference>
<comment type="similarity">
    <text evidence="2">Belongs to the homogentisate dioxygenase family.</text>
</comment>
<dbReference type="InterPro" id="IPR014710">
    <property type="entry name" value="RmlC-like_jellyroll"/>
</dbReference>